<evidence type="ECO:0000313" key="5">
    <source>
        <dbReference type="Proteomes" id="UP001596328"/>
    </source>
</evidence>
<protein>
    <submittedName>
        <fullName evidence="4">Cupin domain-containing protein</fullName>
    </submittedName>
</protein>
<sequence>MERVSAADVEEDSFAGVTVSRLSDPLGTEDLAINHYRLAPGESFSAGMHTHLDQEEVFYVVEGTATFETEAGEVDVAAGEAVRFAPGDYQTGRNDAENGDRVHVRQSTQAPSSM</sequence>
<feature type="compositionally biased region" description="Polar residues" evidence="2">
    <location>
        <begin position="105"/>
        <end position="114"/>
    </location>
</feature>
<dbReference type="PANTHER" id="PTHR35848:SF9">
    <property type="entry name" value="SLL1358 PROTEIN"/>
    <property type="match status" value="1"/>
</dbReference>
<comment type="caution">
    <text evidence="4">The sequence shown here is derived from an EMBL/GenBank/DDBJ whole genome shotgun (WGS) entry which is preliminary data.</text>
</comment>
<proteinExistence type="predicted"/>
<dbReference type="InterPro" id="IPR013096">
    <property type="entry name" value="Cupin_2"/>
</dbReference>
<dbReference type="AlphaFoldDB" id="A0ABD5RZY2"/>
<dbReference type="EMBL" id="JBHSWU010000350">
    <property type="protein sequence ID" value="MFC6724995.1"/>
    <property type="molecule type" value="Genomic_DNA"/>
</dbReference>
<evidence type="ECO:0000256" key="1">
    <source>
        <dbReference type="ARBA" id="ARBA00022723"/>
    </source>
</evidence>
<organism evidence="4 5">
    <name type="scientific">Halobium palmae</name>
    <dbReference type="NCBI Taxonomy" id="1776492"/>
    <lineage>
        <taxon>Archaea</taxon>
        <taxon>Methanobacteriati</taxon>
        <taxon>Methanobacteriota</taxon>
        <taxon>Stenosarchaea group</taxon>
        <taxon>Halobacteria</taxon>
        <taxon>Halobacteriales</taxon>
        <taxon>Haloferacaceae</taxon>
        <taxon>Halobium</taxon>
    </lineage>
</organism>
<dbReference type="Gene3D" id="2.60.120.10">
    <property type="entry name" value="Jelly Rolls"/>
    <property type="match status" value="1"/>
</dbReference>
<dbReference type="InterPro" id="IPR014710">
    <property type="entry name" value="RmlC-like_jellyroll"/>
</dbReference>
<accession>A0ABD5RZY2</accession>
<evidence type="ECO:0000313" key="4">
    <source>
        <dbReference type="EMBL" id="MFC6724995.1"/>
    </source>
</evidence>
<dbReference type="Proteomes" id="UP001596328">
    <property type="component" value="Unassembled WGS sequence"/>
</dbReference>
<dbReference type="SUPFAM" id="SSF51182">
    <property type="entry name" value="RmlC-like cupins"/>
    <property type="match status" value="1"/>
</dbReference>
<dbReference type="PANTHER" id="PTHR35848">
    <property type="entry name" value="OXALATE-BINDING PROTEIN"/>
    <property type="match status" value="1"/>
</dbReference>
<reference evidence="4 5" key="1">
    <citation type="journal article" date="2019" name="Int. J. Syst. Evol. Microbiol.">
        <title>The Global Catalogue of Microorganisms (GCM) 10K type strain sequencing project: providing services to taxonomists for standard genome sequencing and annotation.</title>
        <authorList>
            <consortium name="The Broad Institute Genomics Platform"/>
            <consortium name="The Broad Institute Genome Sequencing Center for Infectious Disease"/>
            <person name="Wu L."/>
            <person name="Ma J."/>
        </authorList>
    </citation>
    <scope>NUCLEOTIDE SEQUENCE [LARGE SCALE GENOMIC DNA]</scope>
    <source>
        <strain evidence="4 5">NBRC 111368</strain>
    </source>
</reference>
<name>A0ABD5RZY2_9EURY</name>
<evidence type="ECO:0000259" key="3">
    <source>
        <dbReference type="Pfam" id="PF07883"/>
    </source>
</evidence>
<keyword evidence="5" id="KW-1185">Reference proteome</keyword>
<feature type="domain" description="Cupin type-2" evidence="3">
    <location>
        <begin position="35"/>
        <end position="96"/>
    </location>
</feature>
<dbReference type="GO" id="GO:0046872">
    <property type="term" value="F:metal ion binding"/>
    <property type="evidence" value="ECO:0007669"/>
    <property type="project" value="UniProtKB-KW"/>
</dbReference>
<dbReference type="Pfam" id="PF07883">
    <property type="entry name" value="Cupin_2"/>
    <property type="match status" value="1"/>
</dbReference>
<gene>
    <name evidence="4" type="ORF">ACFQE1_11565</name>
</gene>
<keyword evidence="1" id="KW-0479">Metal-binding</keyword>
<dbReference type="InterPro" id="IPR051610">
    <property type="entry name" value="GPI/OXD"/>
</dbReference>
<feature type="compositionally biased region" description="Basic and acidic residues" evidence="2">
    <location>
        <begin position="94"/>
        <end position="103"/>
    </location>
</feature>
<dbReference type="InterPro" id="IPR011051">
    <property type="entry name" value="RmlC_Cupin_sf"/>
</dbReference>
<feature type="region of interest" description="Disordered" evidence="2">
    <location>
        <begin position="86"/>
        <end position="114"/>
    </location>
</feature>
<evidence type="ECO:0000256" key="2">
    <source>
        <dbReference type="SAM" id="MobiDB-lite"/>
    </source>
</evidence>